<protein>
    <recommendedName>
        <fullName evidence="4">Carboxylic ester hydrolase</fullName>
        <ecNumber evidence="4">3.1.1.-</ecNumber>
    </recommendedName>
</protein>
<dbReference type="InterPro" id="IPR050309">
    <property type="entry name" value="Type-B_Carboxylest/Lipase"/>
</dbReference>
<dbReference type="PROSITE" id="PS00122">
    <property type="entry name" value="CARBOXYLESTERASE_B_1"/>
    <property type="match status" value="1"/>
</dbReference>
<dbReference type="CDD" id="cd00312">
    <property type="entry name" value="Esterase_lipase"/>
    <property type="match status" value="1"/>
</dbReference>
<dbReference type="Proteomes" id="UP000827986">
    <property type="component" value="Unassembled WGS sequence"/>
</dbReference>
<dbReference type="InterPro" id="IPR019819">
    <property type="entry name" value="Carboxylesterase_B_CS"/>
</dbReference>
<gene>
    <name evidence="6" type="ORF">KIL84_005405</name>
</gene>
<accession>A0A9D4B637</accession>
<dbReference type="InterPro" id="IPR002018">
    <property type="entry name" value="CarbesteraseB"/>
</dbReference>
<keyword evidence="3" id="KW-1015">Disulfide bond</keyword>
<keyword evidence="2 4" id="KW-0378">Hydrolase</keyword>
<feature type="domain" description="Carboxylesterase type B" evidence="5">
    <location>
        <begin position="59"/>
        <end position="574"/>
    </location>
</feature>
<dbReference type="PANTHER" id="PTHR11559">
    <property type="entry name" value="CARBOXYLESTERASE"/>
    <property type="match status" value="1"/>
</dbReference>
<dbReference type="FunFam" id="3.40.50.1820:FF:000011">
    <property type="entry name" value="Carboxylic ester hydrolase"/>
    <property type="match status" value="1"/>
</dbReference>
<dbReference type="EMBL" id="JAHDVG010000468">
    <property type="protein sequence ID" value="KAH1181679.1"/>
    <property type="molecule type" value="Genomic_DNA"/>
</dbReference>
<dbReference type="InterPro" id="IPR029058">
    <property type="entry name" value="AB_hydrolase_fold"/>
</dbReference>
<keyword evidence="7" id="KW-1185">Reference proteome</keyword>
<evidence type="ECO:0000256" key="2">
    <source>
        <dbReference type="ARBA" id="ARBA00022801"/>
    </source>
</evidence>
<evidence type="ECO:0000256" key="4">
    <source>
        <dbReference type="RuleBase" id="RU361235"/>
    </source>
</evidence>
<name>A0A9D4B637_9SAUR</name>
<dbReference type="PROSITE" id="PS00941">
    <property type="entry name" value="CARBOXYLESTERASE_B_2"/>
    <property type="match status" value="1"/>
</dbReference>
<sequence length="594" mass="65606">MKDVGYGPRGSTTVKTRKTTQCSSAQKKMSFPGRSSLLSSLICAAWVITILAEGQQIEQPEVATKYGRLKGKWVTVKGTDRLTNVFLGIPFAKPPVGALRFSPPQPAEPWISVRDATSFPPVCLQDQAILEKCEEIFPTKQLNFSTSEDCLYLNIYTPAHSNEKAKLPVMVWIHGGALLLGGASMFDGSALSVYENLVVVTIQYRLGITGFFSTGDEHARGNWGFLDQVAALQWIQENIKHFGGDPGSVTIFGESAGGVSVSLLVLSPLAKGLFHKAISESGVALLSAMFSSHPEVIAKVVANLTGCDTSSSAAMVHCLRKKPEEEMILNFQQQQQVSIIPAVIDGVFIQKNPEELMAGKDFSAVPYIIGINNHEYGWVLPFAYNIPGLKEGMHKETILSTLQMLHPLLSVPAEFVSLITDEYLGDTDDPVALRDQFLDLMGDATYLIPAIKTSNYHRASGSPVYFYEFQHRPSSASFKPDFVKADHGDEMSFVFGGAFLTDETSLFASRDATAEEEHLSRTIMKYWANFARNGNPNGAGLVEWPVYDMNEQYLELSLQQKEAKKLKGNRVEFWTKTLPEKIKKMKEKKEHAEL</sequence>
<comment type="similarity">
    <text evidence="1 4">Belongs to the type-B carboxylesterase/lipase family.</text>
</comment>
<organism evidence="6 7">
    <name type="scientific">Mauremys mutica</name>
    <name type="common">yellowpond turtle</name>
    <dbReference type="NCBI Taxonomy" id="74926"/>
    <lineage>
        <taxon>Eukaryota</taxon>
        <taxon>Metazoa</taxon>
        <taxon>Chordata</taxon>
        <taxon>Craniata</taxon>
        <taxon>Vertebrata</taxon>
        <taxon>Euteleostomi</taxon>
        <taxon>Archelosauria</taxon>
        <taxon>Testudinata</taxon>
        <taxon>Testudines</taxon>
        <taxon>Cryptodira</taxon>
        <taxon>Durocryptodira</taxon>
        <taxon>Testudinoidea</taxon>
        <taxon>Geoemydidae</taxon>
        <taxon>Geoemydinae</taxon>
        <taxon>Mauremys</taxon>
    </lineage>
</organism>
<proteinExistence type="inferred from homology"/>
<dbReference type="AlphaFoldDB" id="A0A9D4B637"/>
<evidence type="ECO:0000313" key="6">
    <source>
        <dbReference type="EMBL" id="KAH1181679.1"/>
    </source>
</evidence>
<dbReference type="GO" id="GO:0016787">
    <property type="term" value="F:hydrolase activity"/>
    <property type="evidence" value="ECO:0007669"/>
    <property type="project" value="UniProtKB-KW"/>
</dbReference>
<comment type="caution">
    <text evidence="6">The sequence shown here is derived from an EMBL/GenBank/DDBJ whole genome shotgun (WGS) entry which is preliminary data.</text>
</comment>
<evidence type="ECO:0000313" key="7">
    <source>
        <dbReference type="Proteomes" id="UP000827986"/>
    </source>
</evidence>
<dbReference type="Gene3D" id="3.40.50.1820">
    <property type="entry name" value="alpha/beta hydrolase"/>
    <property type="match status" value="1"/>
</dbReference>
<dbReference type="Pfam" id="PF00135">
    <property type="entry name" value="COesterase"/>
    <property type="match status" value="1"/>
</dbReference>
<reference evidence="6" key="1">
    <citation type="submission" date="2021-09" db="EMBL/GenBank/DDBJ databases">
        <title>The genome of Mauremys mutica provides insights into the evolution of semi-aquatic lifestyle.</title>
        <authorList>
            <person name="Gong S."/>
            <person name="Gao Y."/>
        </authorList>
    </citation>
    <scope>NUCLEOTIDE SEQUENCE</scope>
    <source>
        <strain evidence="6">MM-2020</strain>
        <tissue evidence="6">Muscle</tissue>
    </source>
</reference>
<dbReference type="SUPFAM" id="SSF53474">
    <property type="entry name" value="alpha/beta-Hydrolases"/>
    <property type="match status" value="1"/>
</dbReference>
<evidence type="ECO:0000259" key="5">
    <source>
        <dbReference type="Pfam" id="PF00135"/>
    </source>
</evidence>
<evidence type="ECO:0000256" key="1">
    <source>
        <dbReference type="ARBA" id="ARBA00005964"/>
    </source>
</evidence>
<dbReference type="EC" id="3.1.1.-" evidence="4"/>
<evidence type="ECO:0000256" key="3">
    <source>
        <dbReference type="ARBA" id="ARBA00023157"/>
    </source>
</evidence>
<dbReference type="InterPro" id="IPR019826">
    <property type="entry name" value="Carboxylesterase_B_AS"/>
</dbReference>